<dbReference type="EMBL" id="JBHSQJ010000131">
    <property type="protein sequence ID" value="MFC5910694.1"/>
    <property type="molecule type" value="Genomic_DNA"/>
</dbReference>
<protein>
    <submittedName>
        <fullName evidence="2">Uncharacterized protein</fullName>
    </submittedName>
</protein>
<dbReference type="RefSeq" id="WP_380588326.1">
    <property type="nucleotide sequence ID" value="NZ_JBHSQJ010000131.1"/>
</dbReference>
<evidence type="ECO:0000256" key="1">
    <source>
        <dbReference type="SAM" id="MobiDB-lite"/>
    </source>
</evidence>
<sequence length="67" mass="7231">MSHKRPPGAPADIKRFRVVQRLVCRCAEAAAAEPEPGVTERQAARRLAVPAHEAMQTAAKATREQAA</sequence>
<evidence type="ECO:0000313" key="2">
    <source>
        <dbReference type="EMBL" id="MFC5910694.1"/>
    </source>
</evidence>
<name>A0ABW1G7G2_9ACTN</name>
<dbReference type="Proteomes" id="UP001596174">
    <property type="component" value="Unassembled WGS sequence"/>
</dbReference>
<proteinExistence type="predicted"/>
<comment type="caution">
    <text evidence="2">The sequence shown here is derived from an EMBL/GenBank/DDBJ whole genome shotgun (WGS) entry which is preliminary data.</text>
</comment>
<reference evidence="3" key="1">
    <citation type="journal article" date="2019" name="Int. J. Syst. Evol. Microbiol.">
        <title>The Global Catalogue of Microorganisms (GCM) 10K type strain sequencing project: providing services to taxonomists for standard genome sequencing and annotation.</title>
        <authorList>
            <consortium name="The Broad Institute Genomics Platform"/>
            <consortium name="The Broad Institute Genome Sequencing Center for Infectious Disease"/>
            <person name="Wu L."/>
            <person name="Ma J."/>
        </authorList>
    </citation>
    <scope>NUCLEOTIDE SEQUENCE [LARGE SCALE GENOMIC DNA]</scope>
    <source>
        <strain evidence="3">JCM 4816</strain>
    </source>
</reference>
<feature type="region of interest" description="Disordered" evidence="1">
    <location>
        <begin position="48"/>
        <end position="67"/>
    </location>
</feature>
<gene>
    <name evidence="2" type="ORF">ACFP3V_26240</name>
</gene>
<organism evidence="2 3">
    <name type="scientific">Streptacidiphilus monticola</name>
    <dbReference type="NCBI Taxonomy" id="2161674"/>
    <lineage>
        <taxon>Bacteria</taxon>
        <taxon>Bacillati</taxon>
        <taxon>Actinomycetota</taxon>
        <taxon>Actinomycetes</taxon>
        <taxon>Kitasatosporales</taxon>
        <taxon>Streptomycetaceae</taxon>
        <taxon>Streptacidiphilus</taxon>
    </lineage>
</organism>
<evidence type="ECO:0000313" key="3">
    <source>
        <dbReference type="Proteomes" id="UP001596174"/>
    </source>
</evidence>
<keyword evidence="3" id="KW-1185">Reference proteome</keyword>
<accession>A0ABW1G7G2</accession>